<evidence type="ECO:0000256" key="3">
    <source>
        <dbReference type="ARBA" id="ARBA00022426"/>
    </source>
</evidence>
<dbReference type="GO" id="GO:0005886">
    <property type="term" value="C:plasma membrane"/>
    <property type="evidence" value="ECO:0007669"/>
    <property type="project" value="UniProtKB-SubCell"/>
</dbReference>
<keyword evidence="10" id="KW-0921">Nickel transport</keyword>
<feature type="compositionally biased region" description="Basic and acidic residues" evidence="14">
    <location>
        <begin position="310"/>
        <end position="352"/>
    </location>
</feature>
<dbReference type="PANTHER" id="PTHR40659:SF1">
    <property type="entry name" value="NICKEL_COBALT EFFLUX SYSTEM RCNA"/>
    <property type="match status" value="1"/>
</dbReference>
<keyword evidence="4 13" id="KW-0813">Transport</keyword>
<feature type="transmembrane region" description="Helical" evidence="13">
    <location>
        <begin position="184"/>
        <end position="204"/>
    </location>
</feature>
<evidence type="ECO:0000256" key="12">
    <source>
        <dbReference type="ARBA" id="ARBA00023285"/>
    </source>
</evidence>
<feature type="region of interest" description="Disordered" evidence="14">
    <location>
        <begin position="306"/>
        <end position="354"/>
    </location>
</feature>
<comment type="function">
    <text evidence="1">Efflux system for nickel and cobalt.</text>
</comment>
<dbReference type="EMBL" id="JAMZMM010000050">
    <property type="protein sequence ID" value="MCP2728347.1"/>
    <property type="molecule type" value="Genomic_DNA"/>
</dbReference>
<feature type="chain" id="PRO_5042136739" description="Nickel/cobalt efflux system" evidence="15">
    <location>
        <begin position="35"/>
        <end position="466"/>
    </location>
</feature>
<dbReference type="InterPro" id="IPR051224">
    <property type="entry name" value="NiCoT_RcnA"/>
</dbReference>
<feature type="transmembrane region" description="Helical" evidence="13">
    <location>
        <begin position="231"/>
        <end position="256"/>
    </location>
</feature>
<dbReference type="GO" id="GO:0015099">
    <property type="term" value="F:nickel cation transmembrane transporter activity"/>
    <property type="evidence" value="ECO:0007669"/>
    <property type="project" value="UniProtKB-UniRule"/>
</dbReference>
<evidence type="ECO:0000256" key="7">
    <source>
        <dbReference type="ARBA" id="ARBA00022692"/>
    </source>
</evidence>
<dbReference type="GO" id="GO:0046583">
    <property type="term" value="F:monoatomic cation efflux transmembrane transporter activity"/>
    <property type="evidence" value="ECO:0007669"/>
    <property type="project" value="TreeGrafter"/>
</dbReference>
<feature type="transmembrane region" description="Helical" evidence="13">
    <location>
        <begin position="442"/>
        <end position="464"/>
    </location>
</feature>
<comment type="caution">
    <text evidence="16">The sequence shown here is derived from an EMBL/GenBank/DDBJ whole genome shotgun (WGS) entry which is preliminary data.</text>
</comment>
<keyword evidence="8 13" id="KW-1133">Transmembrane helix</keyword>
<accession>A0AAE3GTN9</accession>
<feature type="transmembrane region" description="Helical" evidence="13">
    <location>
        <begin position="268"/>
        <end position="286"/>
    </location>
</feature>
<dbReference type="Pfam" id="PF03824">
    <property type="entry name" value="NicO"/>
    <property type="match status" value="1"/>
</dbReference>
<evidence type="ECO:0000256" key="4">
    <source>
        <dbReference type="ARBA" id="ARBA00022448"/>
    </source>
</evidence>
<dbReference type="AlphaFoldDB" id="A0AAE3GTN9"/>
<keyword evidence="15" id="KW-0732">Signal</keyword>
<keyword evidence="11 13" id="KW-0472">Membrane</keyword>
<comment type="similarity">
    <text evidence="13">Belongs to the NiCoT transporter (TC 2.A.52) family.</text>
</comment>
<evidence type="ECO:0000256" key="14">
    <source>
        <dbReference type="SAM" id="MobiDB-lite"/>
    </source>
</evidence>
<evidence type="ECO:0000256" key="6">
    <source>
        <dbReference type="ARBA" id="ARBA00022596"/>
    </source>
</evidence>
<evidence type="ECO:0000256" key="2">
    <source>
        <dbReference type="ARBA" id="ARBA00004651"/>
    </source>
</evidence>
<evidence type="ECO:0000313" key="17">
    <source>
        <dbReference type="Proteomes" id="UP001204953"/>
    </source>
</evidence>
<evidence type="ECO:0000256" key="11">
    <source>
        <dbReference type="ARBA" id="ARBA00023136"/>
    </source>
</evidence>
<keyword evidence="5" id="KW-1003">Cell membrane</keyword>
<evidence type="ECO:0000256" key="5">
    <source>
        <dbReference type="ARBA" id="ARBA00022475"/>
    </source>
</evidence>
<evidence type="ECO:0000256" key="8">
    <source>
        <dbReference type="ARBA" id="ARBA00022989"/>
    </source>
</evidence>
<gene>
    <name evidence="16" type="ORF">NJ959_07645</name>
</gene>
<organism evidence="16 17">
    <name type="scientific">Limnofasciculus baicalensis BBK-W-15</name>
    <dbReference type="NCBI Taxonomy" id="2699891"/>
    <lineage>
        <taxon>Bacteria</taxon>
        <taxon>Bacillati</taxon>
        <taxon>Cyanobacteriota</taxon>
        <taxon>Cyanophyceae</taxon>
        <taxon>Coleofasciculales</taxon>
        <taxon>Coleofasciculaceae</taxon>
        <taxon>Limnofasciculus</taxon>
        <taxon>Limnofasciculus baicalensis</taxon>
    </lineage>
</organism>
<keyword evidence="9" id="KW-0406">Ion transport</keyword>
<evidence type="ECO:0000256" key="10">
    <source>
        <dbReference type="ARBA" id="ARBA00023112"/>
    </source>
</evidence>
<feature type="transmembrane region" description="Helical" evidence="13">
    <location>
        <begin position="396"/>
        <end position="421"/>
    </location>
</feature>
<dbReference type="Proteomes" id="UP001204953">
    <property type="component" value="Unassembled WGS sequence"/>
</dbReference>
<evidence type="ECO:0000256" key="15">
    <source>
        <dbReference type="SAM" id="SignalP"/>
    </source>
</evidence>
<feature type="signal peptide" evidence="15">
    <location>
        <begin position="1"/>
        <end position="34"/>
    </location>
</feature>
<name>A0AAE3GTN9_9CYAN</name>
<evidence type="ECO:0000256" key="13">
    <source>
        <dbReference type="RuleBase" id="RU362101"/>
    </source>
</evidence>
<keyword evidence="7 13" id="KW-0812">Transmembrane</keyword>
<keyword evidence="12" id="KW-0170">Cobalt</keyword>
<reference evidence="16" key="1">
    <citation type="submission" date="2022-06" db="EMBL/GenBank/DDBJ databases">
        <title>New cyanobacteria of genus Symplocastrum in benthos of Lake Baikal.</title>
        <authorList>
            <person name="Sorokovikova E."/>
            <person name="Tikhonova I."/>
            <person name="Krasnopeev A."/>
            <person name="Evseev P."/>
            <person name="Gladkikh A."/>
            <person name="Belykh O."/>
        </authorList>
    </citation>
    <scope>NUCLEOTIDE SEQUENCE</scope>
    <source>
        <strain evidence="16">BBK-W-15</strain>
    </source>
</reference>
<dbReference type="PANTHER" id="PTHR40659">
    <property type="entry name" value="NICKEL/COBALT EFFLUX SYSTEM RCNA"/>
    <property type="match status" value="1"/>
</dbReference>
<evidence type="ECO:0000313" key="16">
    <source>
        <dbReference type="EMBL" id="MCP2728347.1"/>
    </source>
</evidence>
<keyword evidence="6" id="KW-0533">Nickel</keyword>
<dbReference type="InterPro" id="IPR011541">
    <property type="entry name" value="Ni/Co_transpt_high_affinity"/>
</dbReference>
<feature type="transmembrane region" description="Helical" evidence="13">
    <location>
        <begin position="366"/>
        <end position="390"/>
    </location>
</feature>
<dbReference type="GO" id="GO:0010045">
    <property type="term" value="P:response to nickel cation"/>
    <property type="evidence" value="ECO:0007669"/>
    <property type="project" value="TreeGrafter"/>
</dbReference>
<evidence type="ECO:0000256" key="1">
    <source>
        <dbReference type="ARBA" id="ARBA00002510"/>
    </source>
</evidence>
<evidence type="ECO:0000256" key="9">
    <source>
        <dbReference type="ARBA" id="ARBA00023065"/>
    </source>
</evidence>
<proteinExistence type="inferred from homology"/>
<dbReference type="RefSeq" id="WP_254011144.1">
    <property type="nucleotide sequence ID" value="NZ_JAMZMM010000050.1"/>
</dbReference>
<keyword evidence="17" id="KW-1185">Reference proteome</keyword>
<sequence>MNKKWSRYSRMSIFSFLGSLLLSLLITIPSHAHWADLSVAEIIVGEKDSKITLTFPTGLVAFADENKDKQLAADEFSQHQIELENFFRDRIRLTDDKKNPGSLTLTLSDTSALPSNLSTSVNTHSTILLDYTWSNPVKGLKIHYDLFLPGVQTARCLATILYSGQTQNHIFSPENRDLSLLPGVANWLAGSFLIGITGAFIWGGTHAMSPGHGKTIVGAYLVGSRATPQHAIFLGLTTTITHTIGVFALGLVTLFASQYILAEELYPWLSLLSGLMVVGIGLNLLINRLGNFQLFRKLPWVNQENHHHHHEDSHPHHHEDSHHHHHEDSHHHHHEDSHHHHHEDEHSHDTHSHLPPSADGITWRSLLALGISGGILPCPSALVLLLSAIALGHIGLGLVLVLSFSLGLAVVLTLIGLLLVYAKQLFQKFPTQLRFVKVLPAVSALCVSLLGLGITTQALMQIGLVN</sequence>
<keyword evidence="3" id="KW-0171">Cobalt transport</keyword>
<protein>
    <recommendedName>
        <fullName evidence="13">Nickel/cobalt efflux system</fullName>
    </recommendedName>
</protein>
<dbReference type="GO" id="GO:0032025">
    <property type="term" value="P:response to cobalt ion"/>
    <property type="evidence" value="ECO:0007669"/>
    <property type="project" value="TreeGrafter"/>
</dbReference>
<dbReference type="GO" id="GO:0006824">
    <property type="term" value="P:cobalt ion transport"/>
    <property type="evidence" value="ECO:0007669"/>
    <property type="project" value="UniProtKB-KW"/>
</dbReference>
<comment type="subcellular location">
    <subcellularLocation>
        <location evidence="2 13">Cell membrane</location>
        <topology evidence="2 13">Multi-pass membrane protein</topology>
    </subcellularLocation>
</comment>